<dbReference type="InterPro" id="IPR043760">
    <property type="entry name" value="PycTM_dom"/>
</dbReference>
<proteinExistence type="predicted"/>
<evidence type="ECO:0000256" key="4">
    <source>
        <dbReference type="ARBA" id="ARBA00022741"/>
    </source>
</evidence>
<accession>A0A2D0NHQ1</accession>
<organism evidence="10 11">
    <name type="scientific">Flavilitoribacter nigricans (strain ATCC 23147 / DSM 23189 / NBRC 102662 / NCIMB 1420 / SS-2)</name>
    <name type="common">Lewinella nigricans</name>
    <dbReference type="NCBI Taxonomy" id="1122177"/>
    <lineage>
        <taxon>Bacteria</taxon>
        <taxon>Pseudomonadati</taxon>
        <taxon>Bacteroidota</taxon>
        <taxon>Saprospiria</taxon>
        <taxon>Saprospirales</taxon>
        <taxon>Lewinellaceae</taxon>
        <taxon>Flavilitoribacter</taxon>
    </lineage>
</organism>
<keyword evidence="6" id="KW-0051">Antiviral defense</keyword>
<dbReference type="GO" id="GO:0005886">
    <property type="term" value="C:plasma membrane"/>
    <property type="evidence" value="ECO:0007669"/>
    <property type="project" value="UniProtKB-SubCell"/>
</dbReference>
<dbReference type="AlphaFoldDB" id="A0A2D0NHQ1"/>
<feature type="transmembrane region" description="Helical" evidence="8">
    <location>
        <begin position="262"/>
        <end position="280"/>
    </location>
</feature>
<evidence type="ECO:0000256" key="2">
    <source>
        <dbReference type="ARBA" id="ARBA00022475"/>
    </source>
</evidence>
<comment type="subcellular location">
    <subcellularLocation>
        <location evidence="1">Cell membrane</location>
    </subcellularLocation>
</comment>
<dbReference type="RefSeq" id="WP_099148551.1">
    <property type="nucleotide sequence ID" value="NZ_PDUD01000003.1"/>
</dbReference>
<evidence type="ECO:0000256" key="3">
    <source>
        <dbReference type="ARBA" id="ARBA00022692"/>
    </source>
</evidence>
<keyword evidence="2" id="KW-1003">Cell membrane</keyword>
<keyword evidence="3 8" id="KW-0812">Transmembrane</keyword>
<dbReference type="Proteomes" id="UP000223913">
    <property type="component" value="Unassembled WGS sequence"/>
</dbReference>
<feature type="transmembrane region" description="Helical" evidence="8">
    <location>
        <begin position="292"/>
        <end position="314"/>
    </location>
</feature>
<evidence type="ECO:0000256" key="5">
    <source>
        <dbReference type="ARBA" id="ARBA00022989"/>
    </source>
</evidence>
<evidence type="ECO:0000313" key="11">
    <source>
        <dbReference type="Proteomes" id="UP000223913"/>
    </source>
</evidence>
<evidence type="ECO:0000259" key="9">
    <source>
        <dbReference type="Pfam" id="PF18967"/>
    </source>
</evidence>
<dbReference type="OrthoDB" id="1490731at2"/>
<evidence type="ECO:0000256" key="8">
    <source>
        <dbReference type="SAM" id="Phobius"/>
    </source>
</evidence>
<feature type="transmembrane region" description="Helical" evidence="8">
    <location>
        <begin position="384"/>
        <end position="408"/>
    </location>
</feature>
<protein>
    <recommendedName>
        <fullName evidence="9">Pycsar effector protein domain-containing protein</fullName>
    </recommendedName>
</protein>
<keyword evidence="4" id="KW-0547">Nucleotide-binding</keyword>
<evidence type="ECO:0000256" key="6">
    <source>
        <dbReference type="ARBA" id="ARBA00023118"/>
    </source>
</evidence>
<reference evidence="10 11" key="1">
    <citation type="submission" date="2017-10" db="EMBL/GenBank/DDBJ databases">
        <title>The draft genome sequence of Lewinella nigricans NBRC 102662.</title>
        <authorList>
            <person name="Wang K."/>
        </authorList>
    </citation>
    <scope>NUCLEOTIDE SEQUENCE [LARGE SCALE GENOMIC DNA]</scope>
    <source>
        <strain evidence="10 11">NBRC 102662</strain>
    </source>
</reference>
<keyword evidence="11" id="KW-1185">Reference proteome</keyword>
<name>A0A2D0NHQ1_FLAN2</name>
<feature type="domain" description="Pycsar effector protein" evidence="9">
    <location>
        <begin position="245"/>
        <end position="406"/>
    </location>
</feature>
<evidence type="ECO:0000313" key="10">
    <source>
        <dbReference type="EMBL" id="PHN08032.1"/>
    </source>
</evidence>
<dbReference type="Pfam" id="PF18967">
    <property type="entry name" value="PycTM"/>
    <property type="match status" value="1"/>
</dbReference>
<sequence length="409" mass="46914">MEISEANTSKSLPVSPLVEQARQYAWEMFEQHRVPRLVFHSFHFTSDLVDTVTLLSEKSAAPEAERELAQVAAWLLPTGYLINYQDPIHASEQQARTFLRQQNVEHYPEAPLAELIGRVMRKQKPQTLAEQLLSDAYQIVTFIDQYESRHGLIRLEQELMLQRRHNRLEWSQLELQELLGVRLYTPYARMHYEGQLAEHILGRKQRIEKLSRRESLELIANEGTAVPFQGLEGGDTARAIQTFFRANYRNHINLSAIADNKANIMISVNSILISVLITFLSYRNIGENNPAILLPVVIFIVSGAASLIFAVLSARPKVTTLNHKGQPAQDTQKNIVFFGNFVHLDLDQYESAMDAIFRSDELMYGNLTRDLYYLGKVLDQKYRYLSVSYTIFMIGFVTTVLTFLIVLFS</sequence>
<dbReference type="GO" id="GO:0000166">
    <property type="term" value="F:nucleotide binding"/>
    <property type="evidence" value="ECO:0007669"/>
    <property type="project" value="UniProtKB-KW"/>
</dbReference>
<comment type="caution">
    <text evidence="10">The sequence shown here is derived from an EMBL/GenBank/DDBJ whole genome shotgun (WGS) entry which is preliminary data.</text>
</comment>
<evidence type="ECO:0000256" key="1">
    <source>
        <dbReference type="ARBA" id="ARBA00004236"/>
    </source>
</evidence>
<keyword evidence="7 8" id="KW-0472">Membrane</keyword>
<evidence type="ECO:0000256" key="7">
    <source>
        <dbReference type="ARBA" id="ARBA00023136"/>
    </source>
</evidence>
<dbReference type="GO" id="GO:0051607">
    <property type="term" value="P:defense response to virus"/>
    <property type="evidence" value="ECO:0007669"/>
    <property type="project" value="UniProtKB-KW"/>
</dbReference>
<gene>
    <name evidence="10" type="ORF">CRP01_03180</name>
</gene>
<keyword evidence="5 8" id="KW-1133">Transmembrane helix</keyword>
<dbReference type="EMBL" id="PDUD01000003">
    <property type="protein sequence ID" value="PHN08032.1"/>
    <property type="molecule type" value="Genomic_DNA"/>
</dbReference>